<reference evidence="1 2" key="1">
    <citation type="journal article" date="2020" name="Cell">
        <title>Large-Scale Comparative Analyses of Tick Genomes Elucidate Their Genetic Diversity and Vector Capacities.</title>
        <authorList>
            <consortium name="Tick Genome and Microbiome Consortium (TIGMIC)"/>
            <person name="Jia N."/>
            <person name="Wang J."/>
            <person name="Shi W."/>
            <person name="Du L."/>
            <person name="Sun Y."/>
            <person name="Zhan W."/>
            <person name="Jiang J.F."/>
            <person name="Wang Q."/>
            <person name="Zhang B."/>
            <person name="Ji P."/>
            <person name="Bell-Sakyi L."/>
            <person name="Cui X.M."/>
            <person name="Yuan T.T."/>
            <person name="Jiang B.G."/>
            <person name="Yang W.F."/>
            <person name="Lam T.T."/>
            <person name="Chang Q.C."/>
            <person name="Ding S.J."/>
            <person name="Wang X.J."/>
            <person name="Zhu J.G."/>
            <person name="Ruan X.D."/>
            <person name="Zhao L."/>
            <person name="Wei J.T."/>
            <person name="Ye R.Z."/>
            <person name="Que T.C."/>
            <person name="Du C.H."/>
            <person name="Zhou Y.H."/>
            <person name="Cheng J.X."/>
            <person name="Dai P.F."/>
            <person name="Guo W.B."/>
            <person name="Han X.H."/>
            <person name="Huang E.J."/>
            <person name="Li L.F."/>
            <person name="Wei W."/>
            <person name="Gao Y.C."/>
            <person name="Liu J.Z."/>
            <person name="Shao H.Z."/>
            <person name="Wang X."/>
            <person name="Wang C.C."/>
            <person name="Yang T.C."/>
            <person name="Huo Q.B."/>
            <person name="Li W."/>
            <person name="Chen H.Y."/>
            <person name="Chen S.E."/>
            <person name="Zhou L.G."/>
            <person name="Ni X.B."/>
            <person name="Tian J.H."/>
            <person name="Sheng Y."/>
            <person name="Liu T."/>
            <person name="Pan Y.S."/>
            <person name="Xia L.Y."/>
            <person name="Li J."/>
            <person name="Zhao F."/>
            <person name="Cao W.C."/>
        </authorList>
    </citation>
    <scope>NUCLEOTIDE SEQUENCE [LARGE SCALE GENOMIC DNA]</scope>
    <source>
        <strain evidence="1">Iper-2018</strain>
    </source>
</reference>
<organism evidence="1 2">
    <name type="scientific">Ixodes persulcatus</name>
    <name type="common">Taiga tick</name>
    <dbReference type="NCBI Taxonomy" id="34615"/>
    <lineage>
        <taxon>Eukaryota</taxon>
        <taxon>Metazoa</taxon>
        <taxon>Ecdysozoa</taxon>
        <taxon>Arthropoda</taxon>
        <taxon>Chelicerata</taxon>
        <taxon>Arachnida</taxon>
        <taxon>Acari</taxon>
        <taxon>Parasitiformes</taxon>
        <taxon>Ixodida</taxon>
        <taxon>Ixodoidea</taxon>
        <taxon>Ixodidae</taxon>
        <taxon>Ixodinae</taxon>
        <taxon>Ixodes</taxon>
    </lineage>
</organism>
<feature type="non-terminal residue" evidence="1">
    <location>
        <position position="1"/>
    </location>
</feature>
<gene>
    <name evidence="1" type="ORF">HPB47_012023</name>
</gene>
<evidence type="ECO:0000313" key="2">
    <source>
        <dbReference type="Proteomes" id="UP000805193"/>
    </source>
</evidence>
<comment type="caution">
    <text evidence="1">The sequence shown here is derived from an EMBL/GenBank/DDBJ whole genome shotgun (WGS) entry which is preliminary data.</text>
</comment>
<accession>A0AC60NUN3</accession>
<evidence type="ECO:0000313" key="1">
    <source>
        <dbReference type="EMBL" id="KAG0410858.1"/>
    </source>
</evidence>
<keyword evidence="2" id="KW-1185">Reference proteome</keyword>
<sequence length="1136" mass="129494">RPGKDSGAPEYKYGETAYAHTSPFLGSLAPGQSLQAFENNLFRAPIYEHNLPDTDFLVIRTRQHYYIREVETIYTVGQELPLFEVPGPNSKRANNFVRDFLQVFIYRLFWKSTDSPRRIKMEDIKKAFPSHSESSIRKRLKLCADFKRTGMDSNWWVLKPEFRLPTEDEIRTMVSPEQCCAYYSMISAEQRLKDAGYGEKSLFAPEDENDEEMQVKMDDEVKAAPWNTTRAFISSVKGKCLLQLTGVADPTSCGEGFSYVRVPNKPQQSKEDGGSQQPVKKTVTGTDADLRRLSDSHSGLGSVLCNQLKRGLVALFFFFFQIKKLSRWEVIDVVRTLSTEQAKAGEEAMSKFARGNRFSIAEHQERYKEECQRIFDLQNRVLSSHEVLSTDEDSSSEDDSDIEEMGKNIENMLSNKKTSSQLSHEREEAERRELQRLIMGEDSCAGDDKKKKDKDGKPKTDKDDDNTSMASLRSNENGRILKIYRTFRNAKGREYVRIETVRKPAVIDTYVRIRTTKDPNFIRQFASTLDEHQKEEIRKERRRIQEQLRRLKRNAEKEKHLPMRKKPKKEQPQLKLKCGACGAIGHMRTNKTCPQYQPMAPLPPVQVAMTEEQEEEEEGCGLPDDNLVKVDETRVVLSKQLIQHADEIRRKSLVLKFPKEAMALKKRRRAGTVLHCDYLRKPNKGANRRRTDPVVTLSIALEAILNEMRDLPEAQPFWHPVSAKAVPDYHKIVTIPMDLQRIREKLHEKRYQSREEFLADVNQIVENSKLYNGLKSTLTQAAQNMLELCLKRFAEKEDKLMRLEKAINPLLDDDDQPVNKKFVKDYYNVIKNPIDLDSIIKACHKTNLPRKNKFFSSNIYATGRNLVGVTTSPHLKLPLFRRARSGCYMSLRDHDGQLTPLEQAIKVAQEAALEAADTDSVVTGNSYPAEDSTLAESDLARAEDLDNPQGYSGLGRLSLRKRSESLGGPDDCEFVDVEGDEEAEVAGLQRRLSTSGDRASVLDQDLQITPENSEPEEDEVTSDEDHHHVLMTRASMVQAPEVMEDTEMIDENYDPSEFLLQGKYHFQAMDEDAAAPAMEVDEAGAVEDGPSPHQTSVQDNVISTDLAVSESEEEADGGHLPDLQDTPEKDEEDLWF</sequence>
<proteinExistence type="predicted"/>
<dbReference type="EMBL" id="JABSTQ010011480">
    <property type="protein sequence ID" value="KAG0410858.1"/>
    <property type="molecule type" value="Genomic_DNA"/>
</dbReference>
<dbReference type="Proteomes" id="UP000805193">
    <property type="component" value="Unassembled WGS sequence"/>
</dbReference>
<name>A0AC60NUN3_IXOPE</name>
<protein>
    <submittedName>
        <fullName evidence="1">Uncharacterized protein</fullName>
    </submittedName>
</protein>